<organism evidence="1 2">
    <name type="scientific">Streptomyces pathocidini</name>
    <dbReference type="NCBI Taxonomy" id="1650571"/>
    <lineage>
        <taxon>Bacteria</taxon>
        <taxon>Bacillati</taxon>
        <taxon>Actinomycetota</taxon>
        <taxon>Actinomycetes</taxon>
        <taxon>Kitasatosporales</taxon>
        <taxon>Streptomycetaceae</taxon>
        <taxon>Streptomyces</taxon>
    </lineage>
</organism>
<accession>A0ABW7UNC0</accession>
<dbReference type="Gene3D" id="3.40.50.1240">
    <property type="entry name" value="Phosphoglycerate mutase-like"/>
    <property type="match status" value="1"/>
</dbReference>
<reference evidence="1 2" key="1">
    <citation type="submission" date="2024-10" db="EMBL/GenBank/DDBJ databases">
        <title>The Natural Products Discovery Center: Release of the First 8490 Sequenced Strains for Exploring Actinobacteria Biosynthetic Diversity.</title>
        <authorList>
            <person name="Kalkreuter E."/>
            <person name="Kautsar S.A."/>
            <person name="Yang D."/>
            <person name="Bader C.D."/>
            <person name="Teijaro C.N."/>
            <person name="Fluegel L."/>
            <person name="Davis C.M."/>
            <person name="Simpson J.R."/>
            <person name="Lauterbach L."/>
            <person name="Steele A.D."/>
            <person name="Gui C."/>
            <person name="Meng S."/>
            <person name="Li G."/>
            <person name="Viehrig K."/>
            <person name="Ye F."/>
            <person name="Su P."/>
            <person name="Kiefer A.F."/>
            <person name="Nichols A."/>
            <person name="Cepeda A.J."/>
            <person name="Yan W."/>
            <person name="Fan B."/>
            <person name="Jiang Y."/>
            <person name="Adhikari A."/>
            <person name="Zheng C.-J."/>
            <person name="Schuster L."/>
            <person name="Cowan T.M."/>
            <person name="Smanski M.J."/>
            <person name="Chevrette M.G."/>
            <person name="De Carvalho L.P.S."/>
            <person name="Shen B."/>
        </authorList>
    </citation>
    <scope>NUCLEOTIDE SEQUENCE [LARGE SCALE GENOMIC DNA]</scope>
    <source>
        <strain evidence="1 2">NPDC020327</strain>
    </source>
</reference>
<sequence length="189" mass="19625">MTIRLTLICAVGAEGAGREPRFGDGPADVRGLRQARELREGLPPAARCYAAPGERCRRTAEAMGLAAEVHPGLRDGDMGAWDGRTLTEVTAADPDGVAAWLGDPGAAPHGGESVAALCGRVGQWLDALDADTGRLIAVTGPGAVRAAAVHALAAPPQSFWRIDAPPLSSLELTGRLGRWNLRFGPPPAR</sequence>
<dbReference type="SUPFAM" id="SSF53254">
    <property type="entry name" value="Phosphoglycerate mutase-like"/>
    <property type="match status" value="1"/>
</dbReference>
<dbReference type="Pfam" id="PF00300">
    <property type="entry name" value="His_Phos_1"/>
    <property type="match status" value="1"/>
</dbReference>
<evidence type="ECO:0000313" key="1">
    <source>
        <dbReference type="EMBL" id="MFI1962834.1"/>
    </source>
</evidence>
<evidence type="ECO:0000313" key="2">
    <source>
        <dbReference type="Proteomes" id="UP001611548"/>
    </source>
</evidence>
<protein>
    <submittedName>
        <fullName evidence="1">Histidine phosphatase family protein</fullName>
    </submittedName>
</protein>
<gene>
    <name evidence="1" type="ORF">ACH429_01590</name>
</gene>
<dbReference type="Proteomes" id="UP001611548">
    <property type="component" value="Unassembled WGS sequence"/>
</dbReference>
<dbReference type="RefSeq" id="WP_398717930.1">
    <property type="nucleotide sequence ID" value="NZ_JBIRWE010000001.1"/>
</dbReference>
<dbReference type="InterPro" id="IPR013078">
    <property type="entry name" value="His_Pase_superF_clade-1"/>
</dbReference>
<dbReference type="EMBL" id="JBIRWE010000001">
    <property type="protein sequence ID" value="MFI1962834.1"/>
    <property type="molecule type" value="Genomic_DNA"/>
</dbReference>
<keyword evidence="2" id="KW-1185">Reference proteome</keyword>
<proteinExistence type="predicted"/>
<comment type="caution">
    <text evidence="1">The sequence shown here is derived from an EMBL/GenBank/DDBJ whole genome shotgun (WGS) entry which is preliminary data.</text>
</comment>
<name>A0ABW7UNC0_9ACTN</name>
<dbReference type="InterPro" id="IPR029033">
    <property type="entry name" value="His_PPase_superfam"/>
</dbReference>